<feature type="domain" description="C2H2-type" evidence="12">
    <location>
        <begin position="201"/>
        <end position="229"/>
    </location>
</feature>
<keyword evidence="6" id="KW-0805">Transcription regulation</keyword>
<evidence type="ECO:0000256" key="3">
    <source>
        <dbReference type="ARBA" id="ARBA00022737"/>
    </source>
</evidence>
<dbReference type="Gene3D" id="3.30.160.60">
    <property type="entry name" value="Classic Zinc Finger"/>
    <property type="match status" value="4"/>
</dbReference>
<reference evidence="13" key="1">
    <citation type="submission" date="2022-07" db="EMBL/GenBank/DDBJ databases">
        <authorList>
            <person name="Trinca V."/>
            <person name="Uliana J.V.C."/>
            <person name="Torres T.T."/>
            <person name="Ward R.J."/>
            <person name="Monesi N."/>
        </authorList>
    </citation>
    <scope>NUCLEOTIDE SEQUENCE</scope>
    <source>
        <strain evidence="13">HSMRA1968</strain>
        <tissue evidence="13">Whole embryos</tissue>
    </source>
</reference>
<comment type="caution">
    <text evidence="13">The sequence shown here is derived from an EMBL/GenBank/DDBJ whole genome shotgun (WGS) entry which is preliminary data.</text>
</comment>
<dbReference type="Proteomes" id="UP001151699">
    <property type="component" value="Chromosome A"/>
</dbReference>
<feature type="domain" description="C2H2-type" evidence="12">
    <location>
        <begin position="171"/>
        <end position="199"/>
    </location>
</feature>
<dbReference type="InterPro" id="IPR013087">
    <property type="entry name" value="Znf_C2H2_type"/>
</dbReference>
<evidence type="ECO:0000259" key="12">
    <source>
        <dbReference type="PROSITE" id="PS50157"/>
    </source>
</evidence>
<feature type="region of interest" description="Disordered" evidence="11">
    <location>
        <begin position="144"/>
        <end position="164"/>
    </location>
</feature>
<feature type="domain" description="C2H2-type" evidence="12">
    <location>
        <begin position="415"/>
        <end position="442"/>
    </location>
</feature>
<dbReference type="GO" id="GO:0005634">
    <property type="term" value="C:nucleus"/>
    <property type="evidence" value="ECO:0007669"/>
    <property type="project" value="UniProtKB-SubCell"/>
</dbReference>
<dbReference type="Pfam" id="PF13912">
    <property type="entry name" value="zf-C2H2_6"/>
    <property type="match status" value="1"/>
</dbReference>
<evidence type="ECO:0000256" key="8">
    <source>
        <dbReference type="ARBA" id="ARBA00023163"/>
    </source>
</evidence>
<dbReference type="GO" id="GO:0008270">
    <property type="term" value="F:zinc ion binding"/>
    <property type="evidence" value="ECO:0007669"/>
    <property type="project" value="UniProtKB-KW"/>
</dbReference>
<evidence type="ECO:0000313" key="13">
    <source>
        <dbReference type="EMBL" id="KAJ6646574.1"/>
    </source>
</evidence>
<dbReference type="SUPFAM" id="SSF57667">
    <property type="entry name" value="beta-beta-alpha zinc fingers"/>
    <property type="match status" value="2"/>
</dbReference>
<evidence type="ECO:0000313" key="14">
    <source>
        <dbReference type="Proteomes" id="UP001151699"/>
    </source>
</evidence>
<dbReference type="OrthoDB" id="10004641at2759"/>
<feature type="domain" description="C2H2-type" evidence="12">
    <location>
        <begin position="386"/>
        <end position="414"/>
    </location>
</feature>
<keyword evidence="3" id="KW-0677">Repeat</keyword>
<dbReference type="AlphaFoldDB" id="A0A9Q0NAA6"/>
<evidence type="ECO:0000256" key="10">
    <source>
        <dbReference type="PROSITE-ProRule" id="PRU00042"/>
    </source>
</evidence>
<evidence type="ECO:0000256" key="7">
    <source>
        <dbReference type="ARBA" id="ARBA00023125"/>
    </source>
</evidence>
<evidence type="ECO:0000256" key="5">
    <source>
        <dbReference type="ARBA" id="ARBA00022833"/>
    </source>
</evidence>
<keyword evidence="14" id="KW-1185">Reference proteome</keyword>
<dbReference type="PROSITE" id="PS00028">
    <property type="entry name" value="ZINC_FINGER_C2H2_1"/>
    <property type="match status" value="3"/>
</dbReference>
<dbReference type="EMBL" id="WJQU01000001">
    <property type="protein sequence ID" value="KAJ6646574.1"/>
    <property type="molecule type" value="Genomic_DNA"/>
</dbReference>
<dbReference type="PANTHER" id="PTHR16515:SF49">
    <property type="entry name" value="GASTRULA ZINC FINGER PROTEIN XLCGF49.1-LIKE-RELATED"/>
    <property type="match status" value="1"/>
</dbReference>
<dbReference type="GO" id="GO:0010468">
    <property type="term" value="P:regulation of gene expression"/>
    <property type="evidence" value="ECO:0007669"/>
    <property type="project" value="TreeGrafter"/>
</dbReference>
<dbReference type="InterPro" id="IPR050331">
    <property type="entry name" value="Zinc_finger"/>
</dbReference>
<evidence type="ECO:0000256" key="1">
    <source>
        <dbReference type="ARBA" id="ARBA00004123"/>
    </source>
</evidence>
<dbReference type="GO" id="GO:0003677">
    <property type="term" value="F:DNA binding"/>
    <property type="evidence" value="ECO:0007669"/>
    <property type="project" value="UniProtKB-KW"/>
</dbReference>
<keyword evidence="7" id="KW-0238">DNA-binding</keyword>
<keyword evidence="8" id="KW-0804">Transcription</keyword>
<dbReference type="Pfam" id="PF00096">
    <property type="entry name" value="zf-C2H2"/>
    <property type="match status" value="3"/>
</dbReference>
<dbReference type="SMART" id="SM00355">
    <property type="entry name" value="ZnF_C2H2"/>
    <property type="match status" value="5"/>
</dbReference>
<feature type="domain" description="C2H2-type" evidence="12">
    <location>
        <begin position="443"/>
        <end position="471"/>
    </location>
</feature>
<sequence>MNPKPKILDEGIPPDVLATVDELEGFGNTPLGGNEIDNLSFDQMVPDLRQPYTNSSFPSHKDEESHYFAYSQHKQVMETSSELQREATIESGVERCLDPLYAFTDSQITDNNAPSTSSCLSQSQSTVEESAAEFRISGTAAVPTTSTMTTEESLHRNVNVGSTSEDSTNRFECPECEMSFGHLSSLKRHILAQHSVNRRSFKCDICGDLFASRKGLEHHLTRCQRGPYKCNVCERDLFNMNRRPKILDERVPEDVLATIDELENEGFGNLHVRGNERDNFSFDQMVPDLRQPYTNFSFWSNWDEELAIERRLNPLYADPYSQITDNNAPSTSSCLSQYQSTVEESAAEFRISETAAVPTTSTMTAEESLHRNVNVGSTSEDSTNRYECPECGNLFTRLSSLKRHILVLHPDARPYECRICNEKFKDHRLLKVHKISHDNRPSFKCDICGSPFMSRNGFEYHQNRCKRGKKAIPSLKNTLDIRYSKIMYRKDWKIIFVPVKNSNVKASY</sequence>
<evidence type="ECO:0000256" key="11">
    <source>
        <dbReference type="SAM" id="MobiDB-lite"/>
    </source>
</evidence>
<keyword evidence="5" id="KW-0862">Zinc</keyword>
<evidence type="ECO:0000256" key="4">
    <source>
        <dbReference type="ARBA" id="ARBA00022771"/>
    </source>
</evidence>
<keyword evidence="9" id="KW-0539">Nucleus</keyword>
<gene>
    <name evidence="13" type="primary">ZNF91_6</name>
    <name evidence="13" type="ORF">Bhyg_01787</name>
</gene>
<evidence type="ECO:0000256" key="9">
    <source>
        <dbReference type="ARBA" id="ARBA00023242"/>
    </source>
</evidence>
<name>A0A9Q0NAA6_9DIPT</name>
<evidence type="ECO:0000256" key="2">
    <source>
        <dbReference type="ARBA" id="ARBA00022723"/>
    </source>
</evidence>
<protein>
    <submittedName>
        <fullName evidence="13">Zinc finger protein</fullName>
    </submittedName>
</protein>
<dbReference type="InterPro" id="IPR036236">
    <property type="entry name" value="Znf_C2H2_sf"/>
</dbReference>
<dbReference type="PANTHER" id="PTHR16515">
    <property type="entry name" value="PR DOMAIN ZINC FINGER PROTEIN"/>
    <property type="match status" value="1"/>
</dbReference>
<accession>A0A9Q0NAA6</accession>
<dbReference type="PROSITE" id="PS50157">
    <property type="entry name" value="ZINC_FINGER_C2H2_2"/>
    <property type="match status" value="5"/>
</dbReference>
<keyword evidence="2" id="KW-0479">Metal-binding</keyword>
<keyword evidence="4 10" id="KW-0863">Zinc-finger</keyword>
<proteinExistence type="predicted"/>
<comment type="subcellular location">
    <subcellularLocation>
        <location evidence="1">Nucleus</location>
    </subcellularLocation>
</comment>
<organism evidence="13 14">
    <name type="scientific">Pseudolycoriella hygida</name>
    <dbReference type="NCBI Taxonomy" id="35572"/>
    <lineage>
        <taxon>Eukaryota</taxon>
        <taxon>Metazoa</taxon>
        <taxon>Ecdysozoa</taxon>
        <taxon>Arthropoda</taxon>
        <taxon>Hexapoda</taxon>
        <taxon>Insecta</taxon>
        <taxon>Pterygota</taxon>
        <taxon>Neoptera</taxon>
        <taxon>Endopterygota</taxon>
        <taxon>Diptera</taxon>
        <taxon>Nematocera</taxon>
        <taxon>Sciaroidea</taxon>
        <taxon>Sciaridae</taxon>
        <taxon>Pseudolycoriella</taxon>
    </lineage>
</organism>
<evidence type="ECO:0000256" key="6">
    <source>
        <dbReference type="ARBA" id="ARBA00023015"/>
    </source>
</evidence>